<sequence>MATADRYADQLADVVRVAGPAAPGAAALCWLAASILRDDGTGDLLVPPGTPTPWDVVHDRADRGAPGPAR</sequence>
<feature type="region of interest" description="Disordered" evidence="1">
    <location>
        <begin position="44"/>
        <end position="70"/>
    </location>
</feature>
<name>A0A7R7DSL5_9ACTN</name>
<dbReference type="KEGG" id="atl:Athai_42850"/>
<gene>
    <name evidence="2" type="ORF">Athai_42850</name>
</gene>
<protein>
    <submittedName>
        <fullName evidence="2">Uncharacterized protein</fullName>
    </submittedName>
</protein>
<proteinExistence type="predicted"/>
<dbReference type="AlphaFoldDB" id="A0A7R7DSL5"/>
<reference evidence="2 3" key="1">
    <citation type="submission" date="2020-08" db="EMBL/GenBank/DDBJ databases">
        <title>Whole genome shotgun sequence of Actinocatenispora thailandica NBRC 105041.</title>
        <authorList>
            <person name="Komaki H."/>
            <person name="Tamura T."/>
        </authorList>
    </citation>
    <scope>NUCLEOTIDE SEQUENCE [LARGE SCALE GENOMIC DNA]</scope>
    <source>
        <strain evidence="2 3">NBRC 105041</strain>
    </source>
</reference>
<accession>A0A7R7DSL5</accession>
<dbReference type="EMBL" id="AP023355">
    <property type="protein sequence ID" value="BCJ36782.1"/>
    <property type="molecule type" value="Genomic_DNA"/>
</dbReference>
<keyword evidence="3" id="KW-1185">Reference proteome</keyword>
<organism evidence="2 3">
    <name type="scientific">Actinocatenispora thailandica</name>
    <dbReference type="NCBI Taxonomy" id="227318"/>
    <lineage>
        <taxon>Bacteria</taxon>
        <taxon>Bacillati</taxon>
        <taxon>Actinomycetota</taxon>
        <taxon>Actinomycetes</taxon>
        <taxon>Micromonosporales</taxon>
        <taxon>Micromonosporaceae</taxon>
        <taxon>Actinocatenispora</taxon>
    </lineage>
</organism>
<evidence type="ECO:0000256" key="1">
    <source>
        <dbReference type="SAM" id="MobiDB-lite"/>
    </source>
</evidence>
<evidence type="ECO:0000313" key="2">
    <source>
        <dbReference type="EMBL" id="BCJ36782.1"/>
    </source>
</evidence>
<dbReference type="Proteomes" id="UP000611640">
    <property type="component" value="Chromosome"/>
</dbReference>
<evidence type="ECO:0000313" key="3">
    <source>
        <dbReference type="Proteomes" id="UP000611640"/>
    </source>
</evidence>